<keyword evidence="2 5" id="KW-0812">Transmembrane</keyword>
<dbReference type="Pfam" id="PF13347">
    <property type="entry name" value="MFS_2"/>
    <property type="match status" value="1"/>
</dbReference>
<evidence type="ECO:0000313" key="7">
    <source>
        <dbReference type="EMBL" id="MFC5286369.1"/>
    </source>
</evidence>
<feature type="transmembrane region" description="Helical" evidence="5">
    <location>
        <begin position="294"/>
        <end position="313"/>
    </location>
</feature>
<sequence length="432" mass="43911">MQPPDQASPARAGRSGSRVRAAYASGSFVTGAFGTVPGLLMLPYLTDSLAVPAAVAGLLVLAPKAWDVLFNPVAGRISDRAGTRLPFLTGGGIALAALFAALFAGPLTGGWAIAYVAVVFLGCATAFAFFQVPYVAMAAEITDDYDERTRLMAWRMAFLALAILVSGAGAPALRDAVGGYWVVGVAVGALMLVGTLVTVAGMRRVPAAIRPTAEATPRELLRVVRGSRVFRLLLAVFVVQAVGLGTMLAGVDYFARLVLADPGAQTALFVGFVGPALVVMPLWQRVGARRGKRFGLLVASLLFGAAAAGLAASRSLPTVGVFALMAVVGVGYAGMQVFPLAMLPDVISAEEKASGTARAGLFAGVWTAGETLGLALGPGVYGLVLAVGGYVASSGGAEQPPGAVTAALIGFTALPAVLAVIALPLLPRETST</sequence>
<evidence type="ECO:0000256" key="4">
    <source>
        <dbReference type="ARBA" id="ARBA00023136"/>
    </source>
</evidence>
<evidence type="ECO:0000259" key="6">
    <source>
        <dbReference type="PROSITE" id="PS50850"/>
    </source>
</evidence>
<dbReference type="PROSITE" id="PS50850">
    <property type="entry name" value="MFS"/>
    <property type="match status" value="1"/>
</dbReference>
<evidence type="ECO:0000256" key="5">
    <source>
        <dbReference type="SAM" id="Phobius"/>
    </source>
</evidence>
<evidence type="ECO:0000256" key="3">
    <source>
        <dbReference type="ARBA" id="ARBA00022989"/>
    </source>
</evidence>
<feature type="transmembrane region" description="Helical" evidence="5">
    <location>
        <begin position="111"/>
        <end position="132"/>
    </location>
</feature>
<organism evidence="7 8">
    <name type="scientific">Actinokineospora guangxiensis</name>
    <dbReference type="NCBI Taxonomy" id="1490288"/>
    <lineage>
        <taxon>Bacteria</taxon>
        <taxon>Bacillati</taxon>
        <taxon>Actinomycetota</taxon>
        <taxon>Actinomycetes</taxon>
        <taxon>Pseudonocardiales</taxon>
        <taxon>Pseudonocardiaceae</taxon>
        <taxon>Actinokineospora</taxon>
    </lineage>
</organism>
<proteinExistence type="predicted"/>
<dbReference type="RefSeq" id="WP_378244245.1">
    <property type="nucleotide sequence ID" value="NZ_JBHSKF010000002.1"/>
</dbReference>
<feature type="transmembrane region" description="Helical" evidence="5">
    <location>
        <begin position="403"/>
        <end position="426"/>
    </location>
</feature>
<feature type="transmembrane region" description="Helical" evidence="5">
    <location>
        <begin position="263"/>
        <end position="282"/>
    </location>
</feature>
<evidence type="ECO:0000313" key="8">
    <source>
        <dbReference type="Proteomes" id="UP001596157"/>
    </source>
</evidence>
<keyword evidence="4 5" id="KW-0472">Membrane</keyword>
<keyword evidence="3 5" id="KW-1133">Transmembrane helix</keyword>
<comment type="subcellular location">
    <subcellularLocation>
        <location evidence="1">Cell membrane</location>
        <topology evidence="1">Multi-pass membrane protein</topology>
    </subcellularLocation>
</comment>
<dbReference type="Gene3D" id="1.20.1250.20">
    <property type="entry name" value="MFS general substrate transporter like domains"/>
    <property type="match status" value="2"/>
</dbReference>
<dbReference type="Proteomes" id="UP001596157">
    <property type="component" value="Unassembled WGS sequence"/>
</dbReference>
<feature type="transmembrane region" description="Helical" evidence="5">
    <location>
        <begin position="229"/>
        <end position="251"/>
    </location>
</feature>
<feature type="transmembrane region" description="Helical" evidence="5">
    <location>
        <begin position="319"/>
        <end position="341"/>
    </location>
</feature>
<dbReference type="InterPro" id="IPR020846">
    <property type="entry name" value="MFS_dom"/>
</dbReference>
<dbReference type="SUPFAM" id="SSF103473">
    <property type="entry name" value="MFS general substrate transporter"/>
    <property type="match status" value="1"/>
</dbReference>
<dbReference type="InterPro" id="IPR036259">
    <property type="entry name" value="MFS_trans_sf"/>
</dbReference>
<protein>
    <submittedName>
        <fullName evidence="7">MFS transporter</fullName>
    </submittedName>
</protein>
<accession>A0ABW0EKA1</accession>
<feature type="transmembrane region" description="Helical" evidence="5">
    <location>
        <begin position="85"/>
        <end position="105"/>
    </location>
</feature>
<dbReference type="InterPro" id="IPR039672">
    <property type="entry name" value="MFS_2"/>
</dbReference>
<feature type="transmembrane region" description="Helical" evidence="5">
    <location>
        <begin position="21"/>
        <end position="45"/>
    </location>
</feature>
<comment type="caution">
    <text evidence="7">The sequence shown here is derived from an EMBL/GenBank/DDBJ whole genome shotgun (WGS) entry which is preliminary data.</text>
</comment>
<feature type="transmembrane region" description="Helical" evidence="5">
    <location>
        <begin position="51"/>
        <end position="73"/>
    </location>
</feature>
<keyword evidence="8" id="KW-1185">Reference proteome</keyword>
<evidence type="ECO:0000256" key="1">
    <source>
        <dbReference type="ARBA" id="ARBA00004651"/>
    </source>
</evidence>
<feature type="transmembrane region" description="Helical" evidence="5">
    <location>
        <begin position="361"/>
        <end position="391"/>
    </location>
</feature>
<feature type="transmembrane region" description="Helical" evidence="5">
    <location>
        <begin position="153"/>
        <end position="173"/>
    </location>
</feature>
<gene>
    <name evidence="7" type="ORF">ACFPM7_04840</name>
</gene>
<name>A0ABW0EKA1_9PSEU</name>
<feature type="domain" description="Major facilitator superfamily (MFS) profile" evidence="6">
    <location>
        <begin position="19"/>
        <end position="430"/>
    </location>
</feature>
<dbReference type="EMBL" id="JBHSKF010000002">
    <property type="protein sequence ID" value="MFC5286369.1"/>
    <property type="molecule type" value="Genomic_DNA"/>
</dbReference>
<dbReference type="PANTHER" id="PTHR11328">
    <property type="entry name" value="MAJOR FACILITATOR SUPERFAMILY DOMAIN-CONTAINING PROTEIN"/>
    <property type="match status" value="1"/>
</dbReference>
<dbReference type="PANTHER" id="PTHR11328:SF24">
    <property type="entry name" value="MAJOR FACILITATOR SUPERFAMILY (MFS) PROFILE DOMAIN-CONTAINING PROTEIN"/>
    <property type="match status" value="1"/>
</dbReference>
<feature type="transmembrane region" description="Helical" evidence="5">
    <location>
        <begin position="179"/>
        <end position="200"/>
    </location>
</feature>
<reference evidence="8" key="1">
    <citation type="journal article" date="2019" name="Int. J. Syst. Evol. Microbiol.">
        <title>The Global Catalogue of Microorganisms (GCM) 10K type strain sequencing project: providing services to taxonomists for standard genome sequencing and annotation.</title>
        <authorList>
            <consortium name="The Broad Institute Genomics Platform"/>
            <consortium name="The Broad Institute Genome Sequencing Center for Infectious Disease"/>
            <person name="Wu L."/>
            <person name="Ma J."/>
        </authorList>
    </citation>
    <scope>NUCLEOTIDE SEQUENCE [LARGE SCALE GENOMIC DNA]</scope>
    <source>
        <strain evidence="8">CCUG 59778</strain>
    </source>
</reference>
<evidence type="ECO:0000256" key="2">
    <source>
        <dbReference type="ARBA" id="ARBA00022692"/>
    </source>
</evidence>